<sequence>MALPCSRRPRLTTSRGRLLKMEEVVGSAVVHETVNKIISGLIDRCERKSSAEEQMERLEMAQIKLEVALEASNKWQISSGPLLRWQKKLKRAAEECDNTIRNCRQRVEEQEEAEQQVRDSSFPRRIAHATKSLISSIFNGNIDEQPSRSAVRRFEWYADGASDFLRSVEFGGTPRNYLFFDSLIGHLLAGETLEYKLVQGNKHHLFWIRPNNIAERVEAKLIFVYNDSDAPEDNFFFGLMLQLSQSTDIVGTAIKCMQLFTPHFKSKAGTIRRELSQLPTQDFCWVSHHRPYHWDSIHCIATKLFRPNPLCCKHHGQNACGSGYMDKIKLPDVCLEPVIEVYLESQVSQFRCNKHRASLGGKGCSLTKPSHLKLAVLFLPHDSSTVILPATDNFAVEVIDGEEQPFCHKNITLEQLDKIMLPNAIDSFNQNAEATAHKLLWNSKHGTAFFHVGKTRMKETLLQQQDLELQSRADVISNFLNLWVELERSPVRMQCSVVDWIQALFARPRDSKRHLASI</sequence>
<dbReference type="HOGENOM" id="CLU_022287_0_0_1"/>
<dbReference type="Pfam" id="PF08224">
    <property type="entry name" value="DUF1719"/>
    <property type="match status" value="1"/>
</dbReference>
<keyword evidence="1" id="KW-0175">Coiled coil</keyword>
<dbReference type="SMART" id="SM01157">
    <property type="entry name" value="DUF1719"/>
    <property type="match status" value="1"/>
</dbReference>
<dbReference type="PANTHER" id="PTHR33377">
    <property type="entry name" value="OS10G0134700 PROTEIN-RELATED"/>
    <property type="match status" value="1"/>
</dbReference>
<evidence type="ECO:0000256" key="1">
    <source>
        <dbReference type="SAM" id="Coils"/>
    </source>
</evidence>
<reference evidence="2" key="3">
    <citation type="submission" date="2015-04" db="UniProtKB">
        <authorList>
            <consortium name="EnsemblPlants"/>
        </authorList>
    </citation>
    <scope>IDENTIFICATION</scope>
</reference>
<evidence type="ECO:0000313" key="3">
    <source>
        <dbReference type="Proteomes" id="UP000032180"/>
    </source>
</evidence>
<dbReference type="Proteomes" id="UP000032180">
    <property type="component" value="Chromosome 7"/>
</dbReference>
<accession>A0A0D9WV14</accession>
<dbReference type="PANTHER" id="PTHR33377:SF74">
    <property type="entry name" value="OS07G0121000 PROTEIN"/>
    <property type="match status" value="1"/>
</dbReference>
<organism evidence="2 3">
    <name type="scientific">Leersia perrieri</name>
    <dbReference type="NCBI Taxonomy" id="77586"/>
    <lineage>
        <taxon>Eukaryota</taxon>
        <taxon>Viridiplantae</taxon>
        <taxon>Streptophyta</taxon>
        <taxon>Embryophyta</taxon>
        <taxon>Tracheophyta</taxon>
        <taxon>Spermatophyta</taxon>
        <taxon>Magnoliopsida</taxon>
        <taxon>Liliopsida</taxon>
        <taxon>Poales</taxon>
        <taxon>Poaceae</taxon>
        <taxon>BOP clade</taxon>
        <taxon>Oryzoideae</taxon>
        <taxon>Oryzeae</taxon>
        <taxon>Oryzinae</taxon>
        <taxon>Leersia</taxon>
    </lineage>
</organism>
<evidence type="ECO:0000313" key="2">
    <source>
        <dbReference type="EnsemblPlants" id="LPERR07G01370.2"/>
    </source>
</evidence>
<name>A0A0D9WV14_9ORYZ</name>
<dbReference type="Gramene" id="LPERR07G01370.2">
    <property type="protein sequence ID" value="LPERR07G01370.2"/>
    <property type="gene ID" value="LPERR07G01370"/>
</dbReference>
<feature type="coiled-coil region" evidence="1">
    <location>
        <begin position="48"/>
        <end position="120"/>
    </location>
</feature>
<reference evidence="2 3" key="1">
    <citation type="submission" date="2012-08" db="EMBL/GenBank/DDBJ databases">
        <title>Oryza genome evolution.</title>
        <authorList>
            <person name="Wing R.A."/>
        </authorList>
    </citation>
    <scope>NUCLEOTIDE SEQUENCE</scope>
</reference>
<dbReference type="EnsemblPlants" id="LPERR07G01370.2">
    <property type="protein sequence ID" value="LPERR07G01370.2"/>
    <property type="gene ID" value="LPERR07G01370"/>
</dbReference>
<proteinExistence type="predicted"/>
<reference evidence="3" key="2">
    <citation type="submission" date="2013-12" db="EMBL/GenBank/DDBJ databases">
        <authorList>
            <person name="Yu Y."/>
            <person name="Lee S."/>
            <person name="de Baynast K."/>
            <person name="Wissotski M."/>
            <person name="Liu L."/>
            <person name="Talag J."/>
            <person name="Goicoechea J."/>
            <person name="Angelova A."/>
            <person name="Jetty R."/>
            <person name="Kudrna D."/>
            <person name="Golser W."/>
            <person name="Rivera L."/>
            <person name="Zhang J."/>
            <person name="Wing R."/>
        </authorList>
    </citation>
    <scope>NUCLEOTIDE SEQUENCE</scope>
</reference>
<dbReference type="AlphaFoldDB" id="A0A0D9WV14"/>
<protein>
    <submittedName>
        <fullName evidence="2">Uncharacterized protein</fullName>
    </submittedName>
</protein>
<dbReference type="InterPro" id="IPR013181">
    <property type="entry name" value="DUF1719"/>
</dbReference>
<keyword evidence="3" id="KW-1185">Reference proteome</keyword>